<organism evidence="15 16">
    <name type="scientific">Zingiber officinale</name>
    <name type="common">Ginger</name>
    <name type="synonym">Amomum zingiber</name>
    <dbReference type="NCBI Taxonomy" id="94328"/>
    <lineage>
        <taxon>Eukaryota</taxon>
        <taxon>Viridiplantae</taxon>
        <taxon>Streptophyta</taxon>
        <taxon>Embryophyta</taxon>
        <taxon>Tracheophyta</taxon>
        <taxon>Spermatophyta</taxon>
        <taxon>Magnoliopsida</taxon>
        <taxon>Liliopsida</taxon>
        <taxon>Zingiberales</taxon>
        <taxon>Zingiberaceae</taxon>
        <taxon>Zingiber</taxon>
    </lineage>
</organism>
<evidence type="ECO:0000256" key="1">
    <source>
        <dbReference type="ARBA" id="ARBA00004141"/>
    </source>
</evidence>
<dbReference type="GO" id="GO:0015743">
    <property type="term" value="P:malate transport"/>
    <property type="evidence" value="ECO:0007669"/>
    <property type="project" value="InterPro"/>
</dbReference>
<dbReference type="InterPro" id="IPR020966">
    <property type="entry name" value="ALMT"/>
</dbReference>
<comment type="subcellular location">
    <subcellularLocation>
        <location evidence="1">Membrane</location>
        <topology evidence="1">Multi-pass membrane protein</topology>
    </subcellularLocation>
</comment>
<name>A0A8J5HRF2_ZINOF</name>
<evidence type="ECO:0000256" key="7">
    <source>
        <dbReference type="ARBA" id="ARBA00022989"/>
    </source>
</evidence>
<comment type="caution">
    <text evidence="15">The sequence shown here is derived from an EMBL/GenBank/DDBJ whole genome shotgun (WGS) entry which is preliminary data.</text>
</comment>
<evidence type="ECO:0000256" key="6">
    <source>
        <dbReference type="ARBA" id="ARBA00022801"/>
    </source>
</evidence>
<protein>
    <recommendedName>
        <fullName evidence="4 12">Pectinesterase</fullName>
        <ecNumber evidence="4 12">3.1.1.11</ecNumber>
    </recommendedName>
</protein>
<evidence type="ECO:0000313" key="15">
    <source>
        <dbReference type="EMBL" id="KAG6533947.1"/>
    </source>
</evidence>
<feature type="region of interest" description="Disordered" evidence="13">
    <location>
        <begin position="214"/>
        <end position="285"/>
    </location>
</feature>
<feature type="compositionally biased region" description="Basic residues" evidence="13">
    <location>
        <begin position="215"/>
        <end position="237"/>
    </location>
</feature>
<gene>
    <name evidence="15" type="ORF">ZIOFF_007826</name>
</gene>
<dbReference type="Pfam" id="PF11744">
    <property type="entry name" value="ALMT"/>
    <property type="match status" value="1"/>
</dbReference>
<dbReference type="UniPathway" id="UPA00545">
    <property type="reaction ID" value="UER00823"/>
</dbReference>
<sequence>MWLELIHESRYRWTGSKESESMKKSTKDHNGKATIPMRKLMMEVWEFAREDTDRVTFSLKVGLACLLISLLILIQAPYQVFDSNFVLEKNNLPSLFLLEPFTEQSVSPLVGSNWATSSRDNRLKHPNQQLLFGCGSRAVVELSIVFGLLTLRSFFLSHSQNNLPSLFLLEPFTEQSVSPLVGSNWATSSRDNRLKHPNQQLLFGCGSRAVVELRRRGRTAGSNRRRGRTGSNRRRGQPRYFSEKREHQLLDRRSSPSSSASTSAPTPLEEDSSGRMDQQQQQQQQIAVILGSAESGPFESLIGQLIAIGDGSFNHRRGALQKLLFRNGLQIARSDATYSEGRAGVEEREHASFGPRSAARSWPPATPMSSFLRDVSNQSSAFLMSSSVSSLMKSKNLGAENSYVSSICGSSTAPPAICAFWRCVCIVGAASISKFITVDQKGHGNFKTIQAAIDSIPDGNQQWVQINIKKGTYREKVHIWGPKPFIVLQGEGASNTRIDWNDHGDTRNCATFIVYANDFVARDITFSAPEVAEAALVGGDRNSFYRCHFLGHQDTLCDYLGRHFYYGCWIEGSVDFIFGFAQSIYEKCTLHSNGKGWLIANAKKNQNSPTGFVFKYCTIRTSSQGTYLGRAWNEWSTVIFFKTYMPANIQPQGWQGWYASPNE</sequence>
<dbReference type="GO" id="GO:0042545">
    <property type="term" value="P:cell wall modification"/>
    <property type="evidence" value="ECO:0007669"/>
    <property type="project" value="UniProtKB-UniRule"/>
</dbReference>
<dbReference type="PROSITE" id="PS00503">
    <property type="entry name" value="PECTINESTERASE_2"/>
    <property type="match status" value="1"/>
</dbReference>
<evidence type="ECO:0000256" key="11">
    <source>
        <dbReference type="PROSITE-ProRule" id="PRU10040"/>
    </source>
</evidence>
<evidence type="ECO:0000256" key="5">
    <source>
        <dbReference type="ARBA" id="ARBA00022692"/>
    </source>
</evidence>
<dbReference type="InterPro" id="IPR012334">
    <property type="entry name" value="Pectin_lyas_fold"/>
</dbReference>
<feature type="active site" evidence="11">
    <location>
        <position position="575"/>
    </location>
</feature>
<feature type="compositionally biased region" description="Basic and acidic residues" evidence="13">
    <location>
        <begin position="241"/>
        <end position="254"/>
    </location>
</feature>
<keyword evidence="9" id="KW-0472">Membrane</keyword>
<comment type="catalytic activity">
    <reaction evidence="10 12">
        <text>[(1-&gt;4)-alpha-D-galacturonosyl methyl ester](n) + n H2O = [(1-&gt;4)-alpha-D-galacturonosyl](n) + n methanol + n H(+)</text>
        <dbReference type="Rhea" id="RHEA:22380"/>
        <dbReference type="Rhea" id="RHEA-COMP:14570"/>
        <dbReference type="Rhea" id="RHEA-COMP:14573"/>
        <dbReference type="ChEBI" id="CHEBI:15377"/>
        <dbReference type="ChEBI" id="CHEBI:15378"/>
        <dbReference type="ChEBI" id="CHEBI:17790"/>
        <dbReference type="ChEBI" id="CHEBI:140522"/>
        <dbReference type="ChEBI" id="CHEBI:140523"/>
        <dbReference type="EC" id="3.1.1.11"/>
    </reaction>
</comment>
<evidence type="ECO:0000256" key="3">
    <source>
        <dbReference type="ARBA" id="ARBA00008891"/>
    </source>
</evidence>
<feature type="domain" description="Pectinesterase catalytic" evidence="14">
    <location>
        <begin position="436"/>
        <end position="659"/>
    </location>
</feature>
<dbReference type="GO" id="GO:0016020">
    <property type="term" value="C:membrane"/>
    <property type="evidence" value="ECO:0007669"/>
    <property type="project" value="UniProtKB-SubCell"/>
</dbReference>
<feature type="compositionally biased region" description="Low complexity" evidence="13">
    <location>
        <begin position="255"/>
        <end position="267"/>
    </location>
</feature>
<keyword evidence="5" id="KW-0812">Transmembrane</keyword>
<evidence type="ECO:0000256" key="12">
    <source>
        <dbReference type="RuleBase" id="RU000589"/>
    </source>
</evidence>
<dbReference type="InterPro" id="IPR000070">
    <property type="entry name" value="Pectinesterase_cat"/>
</dbReference>
<dbReference type="AlphaFoldDB" id="A0A8J5HRF2"/>
<dbReference type="PANTHER" id="PTHR31321">
    <property type="entry name" value="ACYL-COA THIOESTER HYDROLASE YBHC-RELATED"/>
    <property type="match status" value="1"/>
</dbReference>
<keyword evidence="8 12" id="KW-0063">Aspartyl esterase</keyword>
<dbReference type="GO" id="GO:0030599">
    <property type="term" value="F:pectinesterase activity"/>
    <property type="evidence" value="ECO:0007669"/>
    <property type="project" value="UniProtKB-UniRule"/>
</dbReference>
<evidence type="ECO:0000256" key="8">
    <source>
        <dbReference type="ARBA" id="ARBA00023085"/>
    </source>
</evidence>
<dbReference type="InterPro" id="IPR033131">
    <property type="entry name" value="Pectinesterase_Asp_AS"/>
</dbReference>
<dbReference type="PANTHER" id="PTHR31321:SF134">
    <property type="entry name" value="PECTINESTERASE"/>
    <property type="match status" value="1"/>
</dbReference>
<evidence type="ECO:0000256" key="13">
    <source>
        <dbReference type="SAM" id="MobiDB-lite"/>
    </source>
</evidence>
<dbReference type="Pfam" id="PF01095">
    <property type="entry name" value="Pectinesterase"/>
    <property type="match status" value="1"/>
</dbReference>
<accession>A0A8J5HRF2</accession>
<evidence type="ECO:0000256" key="2">
    <source>
        <dbReference type="ARBA" id="ARBA00005184"/>
    </source>
</evidence>
<evidence type="ECO:0000256" key="9">
    <source>
        <dbReference type="ARBA" id="ARBA00023136"/>
    </source>
</evidence>
<dbReference type="GO" id="GO:0045490">
    <property type="term" value="P:pectin catabolic process"/>
    <property type="evidence" value="ECO:0007669"/>
    <property type="project" value="UniProtKB-UniRule"/>
</dbReference>
<dbReference type="InterPro" id="IPR011050">
    <property type="entry name" value="Pectin_lyase_fold/virulence"/>
</dbReference>
<dbReference type="EC" id="3.1.1.11" evidence="4 12"/>
<keyword evidence="7" id="KW-1133">Transmembrane helix</keyword>
<evidence type="ECO:0000313" key="16">
    <source>
        <dbReference type="Proteomes" id="UP000734854"/>
    </source>
</evidence>
<reference evidence="15 16" key="1">
    <citation type="submission" date="2020-08" db="EMBL/GenBank/DDBJ databases">
        <title>Plant Genome Project.</title>
        <authorList>
            <person name="Zhang R.-G."/>
        </authorList>
    </citation>
    <scope>NUCLEOTIDE SEQUENCE [LARGE SCALE GENOMIC DNA]</scope>
    <source>
        <tissue evidence="15">Rhizome</tissue>
    </source>
</reference>
<dbReference type="EMBL" id="JACMSC010000002">
    <property type="protein sequence ID" value="KAG6533947.1"/>
    <property type="molecule type" value="Genomic_DNA"/>
</dbReference>
<proteinExistence type="inferred from homology"/>
<dbReference type="Gene3D" id="2.160.20.10">
    <property type="entry name" value="Single-stranded right-handed beta-helix, Pectin lyase-like"/>
    <property type="match status" value="1"/>
</dbReference>
<evidence type="ECO:0000259" key="14">
    <source>
        <dbReference type="Pfam" id="PF01095"/>
    </source>
</evidence>
<keyword evidence="6 12" id="KW-0378">Hydrolase</keyword>
<comment type="similarity">
    <text evidence="3">Belongs to the pectinesterase family.</text>
</comment>
<evidence type="ECO:0000256" key="4">
    <source>
        <dbReference type="ARBA" id="ARBA00013229"/>
    </source>
</evidence>
<comment type="pathway">
    <text evidence="2 12">Glycan metabolism; pectin degradation; 2-dehydro-3-deoxy-D-gluconate from pectin: step 1/5.</text>
</comment>
<keyword evidence="16" id="KW-1185">Reference proteome</keyword>
<dbReference type="SUPFAM" id="SSF51126">
    <property type="entry name" value="Pectin lyase-like"/>
    <property type="match status" value="1"/>
</dbReference>
<evidence type="ECO:0000256" key="10">
    <source>
        <dbReference type="ARBA" id="ARBA00047928"/>
    </source>
</evidence>
<feature type="region of interest" description="Disordered" evidence="13">
    <location>
        <begin position="337"/>
        <end position="364"/>
    </location>
</feature>
<dbReference type="Proteomes" id="UP000734854">
    <property type="component" value="Unassembled WGS sequence"/>
</dbReference>